<protein>
    <submittedName>
        <fullName evidence="3">Spartin a</fullName>
    </submittedName>
</protein>
<reference evidence="3 4" key="1">
    <citation type="journal article" date="2021" name="G3 (Bethesda)">
        <title>Improved contiguity of the threespine stickleback genome using long-read sequencing.</title>
        <authorList>
            <person name="Nath S."/>
            <person name="Shaw D.E."/>
            <person name="White M.A."/>
        </authorList>
    </citation>
    <scope>NUCLEOTIDE SEQUENCE [LARGE SCALE GENOMIC DNA]</scope>
    <source>
        <strain evidence="3 4">Lake Benthic</strain>
    </source>
</reference>
<dbReference type="eggNOG" id="KOG2709">
    <property type="taxonomic scope" value="Eukaryota"/>
</dbReference>
<dbReference type="CTD" id="100005765"/>
<dbReference type="InterPro" id="IPR045036">
    <property type="entry name" value="Spartin-like"/>
</dbReference>
<proteinExistence type="predicted"/>
<sequence>MTEPAELLLIKDQYELAFHSLSRGLAAEEAGKREEALMFYRKGQQHLTQGMEVPTGGERHLGAVWDTARGLQQRMRDTLRTVNTHLSDPEASQLTKGCQRGRLLMNLPPNLYPDLTPCRQPPQSSLNHLYPTVAAATQDAALTLQPSLPSCARLQTLPAATHPGDQPPAYTPQPTVGHRSLSYAPAEGGLRPGKQAAAAGGGGDGNELLHVPSGVQMFFVAPSGQVSSLSHPGYLRIVQLDSEHKGSTAGKASTFLQVCDCLFLLEAGTPVLLANSGIFMFRDTLSETPGSYVGIVLSSELPPVHGETFQALLSQLANLRVQGPEGEGSDVMNLSDKIPLGPMKEHEGLTVPTGKKEKPPLPGWSEKMAQGILTGATRLSVGFAKGAEATGRAINKGAAKLREHITPEETPSEVSPHVTKSLEAARQATGGAVRVSQFIVNGVSTVAGLVAEKMAPHVKKQGSKLVPESMKTSKDGGPSSWDGAKFVAISSVHGLSTVWSSLETGAKLVGKSVTAETVTTVTHKFKGLENVLKMSSNI</sequence>
<dbReference type="GO" id="GO:0030514">
    <property type="term" value="P:negative regulation of BMP signaling pathway"/>
    <property type="evidence" value="ECO:0007669"/>
    <property type="project" value="TreeGrafter"/>
</dbReference>
<dbReference type="SUPFAM" id="SSF116846">
    <property type="entry name" value="MIT domain"/>
    <property type="match status" value="1"/>
</dbReference>
<evidence type="ECO:0000256" key="1">
    <source>
        <dbReference type="SAM" id="MobiDB-lite"/>
    </source>
</evidence>
<dbReference type="Ensembl" id="ENSGACT00000027233.2">
    <property type="protein sequence ID" value="ENSGACP00000027181.2"/>
    <property type="gene ID" value="ENSGACG00000020559.2"/>
</dbReference>
<evidence type="ECO:0000313" key="3">
    <source>
        <dbReference type="Ensembl" id="ENSGACP00000027181.2"/>
    </source>
</evidence>
<dbReference type="Pfam" id="PF06911">
    <property type="entry name" value="Senescence"/>
    <property type="match status" value="1"/>
</dbReference>
<feature type="domain" description="MIT" evidence="2">
    <location>
        <begin position="10"/>
        <end position="88"/>
    </location>
</feature>
<dbReference type="InterPro" id="IPR036181">
    <property type="entry name" value="MIT_dom_sf"/>
</dbReference>
<dbReference type="GeneTree" id="ENSGT00390000012235"/>
<accession>G3QBB5</accession>
<dbReference type="Bgee" id="ENSGACG00000020559">
    <property type="expression patterns" value="Expressed in pharyngeal gill"/>
</dbReference>
<dbReference type="Proteomes" id="UP000007635">
    <property type="component" value="Chromosome VII"/>
</dbReference>
<dbReference type="SMART" id="SM00745">
    <property type="entry name" value="MIT"/>
    <property type="match status" value="1"/>
</dbReference>
<dbReference type="GO" id="GO:0051301">
    <property type="term" value="P:cell division"/>
    <property type="evidence" value="ECO:0007669"/>
    <property type="project" value="TreeGrafter"/>
</dbReference>
<dbReference type="PANTHER" id="PTHR21068">
    <property type="entry name" value="SPARTIN"/>
    <property type="match status" value="1"/>
</dbReference>
<dbReference type="GO" id="GO:0005886">
    <property type="term" value="C:plasma membrane"/>
    <property type="evidence" value="ECO:0007669"/>
    <property type="project" value="TreeGrafter"/>
</dbReference>
<dbReference type="AlphaFoldDB" id="G3QBB5"/>
<dbReference type="OMA" id="EACACME"/>
<dbReference type="STRING" id="69293.ENSGACP00000027181"/>
<dbReference type="InterPro" id="IPR009686">
    <property type="entry name" value="Senescence/spartin_C"/>
</dbReference>
<dbReference type="GeneID" id="120822912"/>
<evidence type="ECO:0000313" key="4">
    <source>
        <dbReference type="Proteomes" id="UP000007635"/>
    </source>
</evidence>
<organism evidence="3 4">
    <name type="scientific">Gasterosteus aculeatus aculeatus</name>
    <name type="common">three-spined stickleback</name>
    <dbReference type="NCBI Taxonomy" id="481459"/>
    <lineage>
        <taxon>Eukaryota</taxon>
        <taxon>Metazoa</taxon>
        <taxon>Chordata</taxon>
        <taxon>Craniata</taxon>
        <taxon>Vertebrata</taxon>
        <taxon>Euteleostomi</taxon>
        <taxon>Actinopterygii</taxon>
        <taxon>Neopterygii</taxon>
        <taxon>Teleostei</taxon>
        <taxon>Neoteleostei</taxon>
        <taxon>Acanthomorphata</taxon>
        <taxon>Eupercaria</taxon>
        <taxon>Perciformes</taxon>
        <taxon>Cottioidei</taxon>
        <taxon>Gasterosteales</taxon>
        <taxon>Gasterosteidae</taxon>
        <taxon>Gasterosteus</taxon>
    </lineage>
</organism>
<keyword evidence="4" id="KW-1185">Reference proteome</keyword>
<dbReference type="RefSeq" id="XP_040038826.1">
    <property type="nucleotide sequence ID" value="XM_040182892.1"/>
</dbReference>
<dbReference type="Gene3D" id="1.20.58.80">
    <property type="entry name" value="Phosphotransferase system, lactose/cellobiose-type IIA subunit"/>
    <property type="match status" value="1"/>
</dbReference>
<evidence type="ECO:0000259" key="2">
    <source>
        <dbReference type="SMART" id="SM00745"/>
    </source>
</evidence>
<reference evidence="3" key="3">
    <citation type="submission" date="2025-09" db="UniProtKB">
        <authorList>
            <consortium name="Ensembl"/>
        </authorList>
    </citation>
    <scope>IDENTIFICATION</scope>
</reference>
<dbReference type="PANTHER" id="PTHR21068:SF43">
    <property type="entry name" value="SPARTIN"/>
    <property type="match status" value="1"/>
</dbReference>
<feature type="region of interest" description="Disordered" evidence="1">
    <location>
        <begin position="158"/>
        <end position="204"/>
    </location>
</feature>
<dbReference type="InterPro" id="IPR007330">
    <property type="entry name" value="MIT_dom"/>
</dbReference>
<dbReference type="InParanoid" id="G3QBB5"/>
<reference evidence="3" key="2">
    <citation type="submission" date="2025-08" db="UniProtKB">
        <authorList>
            <consortium name="Ensembl"/>
        </authorList>
    </citation>
    <scope>IDENTIFICATION</scope>
</reference>
<name>G3QBB5_GASAC</name>